<dbReference type="Proteomes" id="UP000279491">
    <property type="component" value="Segment"/>
</dbReference>
<reference evidence="2" key="1">
    <citation type="submission" date="2018-09" db="EMBL/GenBank/DDBJ databases">
        <title>Genome Analysis and Characterisation of Bacteriophage CS01 Active against Cronobacter sakazakii.</title>
        <authorList>
            <person name="Kim G.-H."/>
            <person name="Kim J."/>
            <person name="Yoon S.-S."/>
        </authorList>
    </citation>
    <scope>NUCLEOTIDE SEQUENCE [LARGE SCALE GENOMIC DNA]</scope>
</reference>
<keyword evidence="1" id="KW-1133">Transmembrane helix</keyword>
<evidence type="ECO:0000256" key="1">
    <source>
        <dbReference type="SAM" id="Phobius"/>
    </source>
</evidence>
<evidence type="ECO:0000313" key="2">
    <source>
        <dbReference type="EMBL" id="AYJ73348.1"/>
    </source>
</evidence>
<evidence type="ECO:0000313" key="3">
    <source>
        <dbReference type="Proteomes" id="UP000279491"/>
    </source>
</evidence>
<keyword evidence="1" id="KW-0472">Membrane</keyword>
<protein>
    <recommendedName>
        <fullName evidence="4">Holin</fullName>
    </recommendedName>
</protein>
<feature type="transmembrane region" description="Helical" evidence="1">
    <location>
        <begin position="20"/>
        <end position="46"/>
    </location>
</feature>
<organism evidence="2">
    <name type="scientific">Cronobacter phage CS01</name>
    <dbReference type="NCBI Taxonomy" id="2496544"/>
    <lineage>
        <taxon>Viruses</taxon>
        <taxon>Duplodnaviria</taxon>
        <taxon>Heunggongvirae</taxon>
        <taxon>Uroviricota</taxon>
        <taxon>Caudoviricetes</taxon>
        <taxon>Drexlerviridae</taxon>
        <taxon>Kyungwonvirus</taxon>
        <taxon>Kyungwonvirus CS01</taxon>
    </lineage>
</organism>
<proteinExistence type="predicted"/>
<sequence>MKEFLNHGVINQSVGGFGGASIFSALSGELIVAIISAAFMIAFAAYGTYLRHKDSKALHEALERGAIEEAIRIRSKN</sequence>
<dbReference type="EMBL" id="MH845412">
    <property type="protein sequence ID" value="AYJ73348.1"/>
    <property type="molecule type" value="Genomic_DNA"/>
</dbReference>
<name>A0A3B8DXI9_9CAUD</name>
<keyword evidence="1" id="KW-0812">Transmembrane</keyword>
<gene>
    <name evidence="2" type="ORF">CS01_060</name>
</gene>
<evidence type="ECO:0008006" key="4">
    <source>
        <dbReference type="Google" id="ProtNLM"/>
    </source>
</evidence>
<accession>A0A3B8DXI9</accession>
<keyword evidence="3" id="KW-1185">Reference proteome</keyword>